<dbReference type="SUPFAM" id="SSF53335">
    <property type="entry name" value="S-adenosyl-L-methionine-dependent methyltransferases"/>
    <property type="match status" value="1"/>
</dbReference>
<evidence type="ECO:0000313" key="1">
    <source>
        <dbReference type="EMBL" id="BBX73793.1"/>
    </source>
</evidence>
<evidence type="ECO:0000313" key="2">
    <source>
        <dbReference type="Proteomes" id="UP000467236"/>
    </source>
</evidence>
<dbReference type="InterPro" id="IPR029063">
    <property type="entry name" value="SAM-dependent_MTases_sf"/>
</dbReference>
<name>A0A7I7MQJ7_9MYCO</name>
<keyword evidence="2" id="KW-1185">Reference proteome</keyword>
<dbReference type="OrthoDB" id="7056009at2"/>
<sequence>MPKSRRTSSAFPDAGPPALTVTLQAIAARLFRVSSTLRTKTINAGQVADFIDWQQRVFGHQPTVFGRREELWERLAQRLDPSGPLVALEFGVAWGYATDWWLRRLGGRDVVWHGFDRFTGLPRAWREHDEGAFDAGGKPPAIDDKRVCWHVGDVQDTLGTVDLVAARDAQWLILFDLDIYEPTAFAWEMLAAHLRPGDLMYFDEAMDVDERRVLNEMILPSIGCEPVGTTALGLGLAVTRPVR</sequence>
<dbReference type="KEGG" id="mshj:MSHI_16990"/>
<dbReference type="EMBL" id="AP022575">
    <property type="protein sequence ID" value="BBX73793.1"/>
    <property type="molecule type" value="Genomic_DNA"/>
</dbReference>
<reference evidence="1 2" key="1">
    <citation type="journal article" date="2019" name="Emerg. Microbes Infect.">
        <title>Comprehensive subspecies identification of 175 nontuberculous mycobacteria species based on 7547 genomic profiles.</title>
        <authorList>
            <person name="Matsumoto Y."/>
            <person name="Kinjo T."/>
            <person name="Motooka D."/>
            <person name="Nabeya D."/>
            <person name="Jung N."/>
            <person name="Uechi K."/>
            <person name="Horii T."/>
            <person name="Iida T."/>
            <person name="Fujita J."/>
            <person name="Nakamura S."/>
        </authorList>
    </citation>
    <scope>NUCLEOTIDE SEQUENCE [LARGE SCALE GENOMIC DNA]</scope>
    <source>
        <strain evidence="1 2">JCM 14233</strain>
    </source>
</reference>
<dbReference type="RefSeq" id="WP_142272161.1">
    <property type="nucleotide sequence ID" value="NZ_AP022575.1"/>
</dbReference>
<dbReference type="Proteomes" id="UP000467236">
    <property type="component" value="Chromosome"/>
</dbReference>
<accession>A0A7I7MQJ7</accession>
<protein>
    <recommendedName>
        <fullName evidence="3">Methyltransferase</fullName>
    </recommendedName>
</protein>
<dbReference type="AlphaFoldDB" id="A0A7I7MQJ7"/>
<organism evidence="1 2">
    <name type="scientific">Mycobacterium shinjukuense</name>
    <dbReference type="NCBI Taxonomy" id="398694"/>
    <lineage>
        <taxon>Bacteria</taxon>
        <taxon>Bacillati</taxon>
        <taxon>Actinomycetota</taxon>
        <taxon>Actinomycetes</taxon>
        <taxon>Mycobacteriales</taxon>
        <taxon>Mycobacteriaceae</taxon>
        <taxon>Mycobacterium</taxon>
    </lineage>
</organism>
<dbReference type="Gene3D" id="3.40.50.150">
    <property type="entry name" value="Vaccinia Virus protein VP39"/>
    <property type="match status" value="1"/>
</dbReference>
<gene>
    <name evidence="1" type="ORF">MSHI_16990</name>
</gene>
<proteinExistence type="predicted"/>
<evidence type="ECO:0008006" key="3">
    <source>
        <dbReference type="Google" id="ProtNLM"/>
    </source>
</evidence>